<proteinExistence type="predicted"/>
<gene>
    <name evidence="1" type="ORF">HF838_17535</name>
</gene>
<dbReference type="EMBL" id="JABAGO010000038">
    <property type="protein sequence ID" value="NMF00038.1"/>
    <property type="molecule type" value="Genomic_DNA"/>
</dbReference>
<dbReference type="Proteomes" id="UP000561326">
    <property type="component" value="Unassembled WGS sequence"/>
</dbReference>
<name>A0A848D1S4_ANEAE</name>
<dbReference type="AlphaFoldDB" id="A0A848D1S4"/>
<reference evidence="1 2" key="1">
    <citation type="submission" date="2020-04" db="EMBL/GenBank/DDBJ databases">
        <authorList>
            <person name="Hitch T.C.A."/>
            <person name="Wylensek D."/>
            <person name="Clavel T."/>
        </authorList>
    </citation>
    <scope>NUCLEOTIDE SEQUENCE [LARGE SCALE GENOMIC DNA]</scope>
    <source>
        <strain evidence="1 2">WB01_D5_05</strain>
    </source>
</reference>
<dbReference type="RefSeq" id="WP_168975909.1">
    <property type="nucleotide sequence ID" value="NZ_JABAGO010000038.1"/>
</dbReference>
<sequence length="74" mass="8308">MVDRVVKWLDFIAYGNAATELNIDVHELLGEDEAFAIADAFEKAFPNDGDEDLLVEAIKIRLMEIATELLKEAK</sequence>
<evidence type="ECO:0000313" key="1">
    <source>
        <dbReference type="EMBL" id="NMF00038.1"/>
    </source>
</evidence>
<organism evidence="1 2">
    <name type="scientific">Aneurinibacillus aneurinilyticus</name>
    <name type="common">Bacillus aneurinolyticus</name>
    <dbReference type="NCBI Taxonomy" id="1391"/>
    <lineage>
        <taxon>Bacteria</taxon>
        <taxon>Bacillati</taxon>
        <taxon>Bacillota</taxon>
        <taxon>Bacilli</taxon>
        <taxon>Bacillales</taxon>
        <taxon>Paenibacillaceae</taxon>
        <taxon>Aneurinibacillus group</taxon>
        <taxon>Aneurinibacillus</taxon>
    </lineage>
</organism>
<protein>
    <submittedName>
        <fullName evidence="1">Uncharacterized protein</fullName>
    </submittedName>
</protein>
<evidence type="ECO:0000313" key="2">
    <source>
        <dbReference type="Proteomes" id="UP000561326"/>
    </source>
</evidence>
<accession>A0A848D1S4</accession>
<comment type="caution">
    <text evidence="1">The sequence shown here is derived from an EMBL/GenBank/DDBJ whole genome shotgun (WGS) entry which is preliminary data.</text>
</comment>